<feature type="transmembrane region" description="Helical" evidence="7">
    <location>
        <begin position="361"/>
        <end position="379"/>
    </location>
</feature>
<protein>
    <submittedName>
        <fullName evidence="9">ABC transporter permease</fullName>
    </submittedName>
</protein>
<evidence type="ECO:0000256" key="2">
    <source>
        <dbReference type="ARBA" id="ARBA00022475"/>
    </source>
</evidence>
<feature type="transmembrane region" description="Helical" evidence="7">
    <location>
        <begin position="437"/>
        <end position="457"/>
    </location>
</feature>
<feature type="transmembrane region" description="Helical" evidence="7">
    <location>
        <begin position="313"/>
        <end position="341"/>
    </location>
</feature>
<organism evidence="9 10">
    <name type="scientific">Arachnia propionica</name>
    <dbReference type="NCBI Taxonomy" id="1750"/>
    <lineage>
        <taxon>Bacteria</taxon>
        <taxon>Bacillati</taxon>
        <taxon>Actinomycetota</taxon>
        <taxon>Actinomycetes</taxon>
        <taxon>Propionibacteriales</taxon>
        <taxon>Propionibacteriaceae</taxon>
        <taxon>Arachnia</taxon>
    </lineage>
</organism>
<dbReference type="Pfam" id="PF02687">
    <property type="entry name" value="FtsX"/>
    <property type="match status" value="2"/>
</dbReference>
<sequence length="842" mass="88402">MRQLSWHSFPERLGRAALLATVVAVMTTLIGLSLSLSRTVSVTAEALAEQGKADLMVQPTTWLKVEDESALPNVLLSQEMIQEISQLDGVASVTPRILGRGVQVMSDDGTVISSAIAPTVSGLHDDSEHSTVELTAGRTPAAPGEVVLDERTLRDSGHSLDEEVQLVHDSASTILTAKVVGVIKVKGHDSGSASFVLFGLEQARQLFVSGKQEWNAVALHLAEDANRADIASQVQKIVPFGYSAESPSAIDRATRFWLHPALTTAQATFTGAGIFLAAVAIILTSTTFGRLARQQRQALAQVRVLGANRRQTWASVMTEAAAVSAVGAFVGAVAALLLQGWIHGSALATGLDIGPLVGLDLVGFLLTILIAVACTLVGAHPHAMAASRAYPVTARISGQPPRWLGDEAWTGLGLMAVGFLLLLMLRLDPALPMPLAWALFGAIALTGGAVIGSALICQPVMHWLGDLLTGPFGGLAKVATSQATGHPRRLSLGVSAMLVGTVLLTAPTVVASSGERTASERVPQSFAATTLIRNERGHHFTPAIAAEVAKVDGVSDVTAVGIYDVETNHGPVQVAAAEPGHFQAIFTTTLLSGRLPERPNEVMVSATYAQATGLKLSDLFNYKVNWKPAALRVVGIFDVAGDVQPAQAVTTREAIAERGLDPWDTWVGFTAQGSPEELSRQLEPVFGSNPLLEVVTPAQLGAERAEKIKNGVNAFQEVGRFAFLGGLLAIALLLTLSVMDREREYGSLRVIGADGRQIGIMLLAEGAVLSVLGVGLGTVLGVLSGWGVRHVLLHRGYSILSIPWGGFLLFLLLALPLGALAAAPAAHLASRTEVTDSTPVNS</sequence>
<feature type="domain" description="ABC3 transporter permease C-terminal" evidence="8">
    <location>
        <begin position="273"/>
        <end position="375"/>
    </location>
</feature>
<dbReference type="GO" id="GO:0005886">
    <property type="term" value="C:plasma membrane"/>
    <property type="evidence" value="ECO:0007669"/>
    <property type="project" value="UniProtKB-SubCell"/>
</dbReference>
<evidence type="ECO:0000256" key="5">
    <source>
        <dbReference type="ARBA" id="ARBA00023136"/>
    </source>
</evidence>
<accession>A0A3P1T845</accession>
<dbReference type="Proteomes" id="UP000280819">
    <property type="component" value="Unassembled WGS sequence"/>
</dbReference>
<feature type="transmembrane region" description="Helical" evidence="7">
    <location>
        <begin position="12"/>
        <end position="34"/>
    </location>
</feature>
<feature type="domain" description="ABC3 transporter permease C-terminal" evidence="8">
    <location>
        <begin position="721"/>
        <end position="832"/>
    </location>
</feature>
<keyword evidence="4 7" id="KW-1133">Transmembrane helix</keyword>
<dbReference type="PANTHER" id="PTHR30572">
    <property type="entry name" value="MEMBRANE COMPONENT OF TRANSPORTER-RELATED"/>
    <property type="match status" value="1"/>
</dbReference>
<feature type="transmembrane region" description="Helical" evidence="7">
    <location>
        <begin position="721"/>
        <end position="739"/>
    </location>
</feature>
<evidence type="ECO:0000259" key="8">
    <source>
        <dbReference type="Pfam" id="PF02687"/>
    </source>
</evidence>
<evidence type="ECO:0000313" key="9">
    <source>
        <dbReference type="EMBL" id="RRD05428.1"/>
    </source>
</evidence>
<dbReference type="AlphaFoldDB" id="A0A3P1T845"/>
<keyword evidence="3 7" id="KW-0812">Transmembrane</keyword>
<comment type="caution">
    <text evidence="9">The sequence shown here is derived from an EMBL/GenBank/DDBJ whole genome shotgun (WGS) entry which is preliminary data.</text>
</comment>
<comment type="similarity">
    <text evidence="6">Belongs to the ABC-4 integral membrane protein family.</text>
</comment>
<reference evidence="9 10" key="1">
    <citation type="submission" date="2018-11" db="EMBL/GenBank/DDBJ databases">
        <title>Genomes From Bacteria Associated with the Canine Oral Cavity: a Test Case for Automated Genome-Based Taxonomic Assignment.</title>
        <authorList>
            <person name="Coil D.A."/>
            <person name="Jospin G."/>
            <person name="Darling A.E."/>
            <person name="Wallis C."/>
            <person name="Davis I.J."/>
            <person name="Harris S."/>
            <person name="Eisen J.A."/>
            <person name="Holcombe L.J."/>
            <person name="O'Flynn C."/>
        </authorList>
    </citation>
    <scope>NUCLEOTIDE SEQUENCE [LARGE SCALE GENOMIC DNA]</scope>
    <source>
        <strain evidence="9 10">OH887_COT-365</strain>
    </source>
</reference>
<evidence type="ECO:0000256" key="1">
    <source>
        <dbReference type="ARBA" id="ARBA00004651"/>
    </source>
</evidence>
<dbReference type="RefSeq" id="WP_124844234.1">
    <property type="nucleotide sequence ID" value="NZ_RQZG01000006.1"/>
</dbReference>
<evidence type="ECO:0000256" key="7">
    <source>
        <dbReference type="SAM" id="Phobius"/>
    </source>
</evidence>
<dbReference type="GO" id="GO:0022857">
    <property type="term" value="F:transmembrane transporter activity"/>
    <property type="evidence" value="ECO:0007669"/>
    <property type="project" value="TreeGrafter"/>
</dbReference>
<evidence type="ECO:0000256" key="4">
    <source>
        <dbReference type="ARBA" id="ARBA00022989"/>
    </source>
</evidence>
<name>A0A3P1T845_9ACTN</name>
<proteinExistence type="inferred from homology"/>
<feature type="transmembrane region" description="Helical" evidence="7">
    <location>
        <begin position="802"/>
        <end position="823"/>
    </location>
</feature>
<gene>
    <name evidence="9" type="ORF">EII34_06770</name>
</gene>
<feature type="transmembrane region" description="Helical" evidence="7">
    <location>
        <begin position="490"/>
        <end position="510"/>
    </location>
</feature>
<feature type="transmembrane region" description="Helical" evidence="7">
    <location>
        <begin position="408"/>
        <end position="425"/>
    </location>
</feature>
<evidence type="ECO:0000313" key="10">
    <source>
        <dbReference type="Proteomes" id="UP000280819"/>
    </source>
</evidence>
<dbReference type="InterPro" id="IPR050250">
    <property type="entry name" value="Macrolide_Exporter_MacB"/>
</dbReference>
<feature type="transmembrane region" description="Helical" evidence="7">
    <location>
        <begin position="269"/>
        <end position="292"/>
    </location>
</feature>
<feature type="transmembrane region" description="Helical" evidence="7">
    <location>
        <begin position="760"/>
        <end position="782"/>
    </location>
</feature>
<evidence type="ECO:0000256" key="3">
    <source>
        <dbReference type="ARBA" id="ARBA00022692"/>
    </source>
</evidence>
<dbReference type="EMBL" id="RQZG01000006">
    <property type="protein sequence ID" value="RRD05428.1"/>
    <property type="molecule type" value="Genomic_DNA"/>
</dbReference>
<dbReference type="OrthoDB" id="9780560at2"/>
<dbReference type="PANTHER" id="PTHR30572:SF4">
    <property type="entry name" value="ABC TRANSPORTER PERMEASE YTRF"/>
    <property type="match status" value="1"/>
</dbReference>
<evidence type="ECO:0000256" key="6">
    <source>
        <dbReference type="ARBA" id="ARBA00038076"/>
    </source>
</evidence>
<dbReference type="InterPro" id="IPR003838">
    <property type="entry name" value="ABC3_permease_C"/>
</dbReference>
<keyword evidence="5 7" id="KW-0472">Membrane</keyword>
<keyword evidence="2" id="KW-1003">Cell membrane</keyword>
<comment type="subcellular location">
    <subcellularLocation>
        <location evidence="1">Cell membrane</location>
        <topology evidence="1">Multi-pass membrane protein</topology>
    </subcellularLocation>
</comment>